<comment type="caution">
    <text evidence="3">The sequence shown here is derived from an EMBL/GenBank/DDBJ whole genome shotgun (WGS) entry which is preliminary data.</text>
</comment>
<keyword evidence="1" id="KW-1133">Transmembrane helix</keyword>
<feature type="chain" id="PRO_5040807278" description="Transmembrane protein" evidence="2">
    <location>
        <begin position="18"/>
        <end position="318"/>
    </location>
</feature>
<evidence type="ECO:0008006" key="5">
    <source>
        <dbReference type="Google" id="ProtNLM"/>
    </source>
</evidence>
<dbReference type="AlphaFoldDB" id="A0A9W6ZMM6"/>
<keyword evidence="1" id="KW-0812">Transmembrane</keyword>
<feature type="signal peptide" evidence="2">
    <location>
        <begin position="1"/>
        <end position="17"/>
    </location>
</feature>
<dbReference type="EMBL" id="BRXZ01000823">
    <property type="protein sequence ID" value="GMH55036.1"/>
    <property type="molecule type" value="Genomic_DNA"/>
</dbReference>
<dbReference type="Proteomes" id="UP001165082">
    <property type="component" value="Unassembled WGS sequence"/>
</dbReference>
<organism evidence="3 4">
    <name type="scientific">Triparma retinervis</name>
    <dbReference type="NCBI Taxonomy" id="2557542"/>
    <lineage>
        <taxon>Eukaryota</taxon>
        <taxon>Sar</taxon>
        <taxon>Stramenopiles</taxon>
        <taxon>Ochrophyta</taxon>
        <taxon>Bolidophyceae</taxon>
        <taxon>Parmales</taxon>
        <taxon>Triparmaceae</taxon>
        <taxon>Triparma</taxon>
    </lineage>
</organism>
<gene>
    <name evidence="3" type="ORF">TrRE_jg12961</name>
</gene>
<protein>
    <recommendedName>
        <fullName evidence="5">Transmembrane protein</fullName>
    </recommendedName>
</protein>
<evidence type="ECO:0000256" key="2">
    <source>
        <dbReference type="SAM" id="SignalP"/>
    </source>
</evidence>
<proteinExistence type="predicted"/>
<name>A0A9W6ZMM6_9STRA</name>
<feature type="transmembrane region" description="Helical" evidence="1">
    <location>
        <begin position="81"/>
        <end position="103"/>
    </location>
</feature>
<accession>A0A9W6ZMM6</accession>
<keyword evidence="1" id="KW-0472">Membrane</keyword>
<keyword evidence="4" id="KW-1185">Reference proteome</keyword>
<evidence type="ECO:0000256" key="1">
    <source>
        <dbReference type="SAM" id="Phobius"/>
    </source>
</evidence>
<evidence type="ECO:0000313" key="4">
    <source>
        <dbReference type="Proteomes" id="UP001165082"/>
    </source>
</evidence>
<keyword evidence="2" id="KW-0732">Signal</keyword>
<reference evidence="3" key="1">
    <citation type="submission" date="2022-07" db="EMBL/GenBank/DDBJ databases">
        <title>Genome analysis of Parmales, a sister group of diatoms, reveals the evolutionary specialization of diatoms from phago-mixotrophs to photoautotrophs.</title>
        <authorList>
            <person name="Ban H."/>
            <person name="Sato S."/>
            <person name="Yoshikawa S."/>
            <person name="Kazumasa Y."/>
            <person name="Nakamura Y."/>
            <person name="Ichinomiya M."/>
            <person name="Saitoh K."/>
            <person name="Sato N."/>
            <person name="Blanc-Mathieu R."/>
            <person name="Endo H."/>
            <person name="Kuwata A."/>
            <person name="Ogata H."/>
        </authorList>
    </citation>
    <scope>NUCLEOTIDE SEQUENCE</scope>
</reference>
<evidence type="ECO:0000313" key="3">
    <source>
        <dbReference type="EMBL" id="GMH55036.1"/>
    </source>
</evidence>
<dbReference type="OrthoDB" id="4405280at2759"/>
<sequence>MFGRSAWLKMLVNLTASFRVDPNPEAPKPVRIRLERALNSIRGDLLNAFASSFSTQPTGAPTPSSPNIPIQTTNNSSDNTAIYISAGVAAIVAAIIAFCLATLCRRRRRTKKQERMRKAILELLKDVAPEQVVNFDAIMLQFEDKEEELHDQLKCLQIDPAGYKLEVLSPVAADNASTSSSSSGGFIFTSSKHVLENTRLGGLDVVEVDMEDEDSNSEVDLEDLDYIYSSNDDGSTTVKSVSALSVCFAASPDKSYKENLPVKVKSRISIVEGAPHDEGIETIAAERLSQLKKKDEVIAKKDRALRELSLILNSVNGN</sequence>